<reference evidence="1" key="1">
    <citation type="submission" date="2021-01" db="EMBL/GenBank/DDBJ databases">
        <authorList>
            <consortium name="Genoscope - CEA"/>
            <person name="William W."/>
        </authorList>
    </citation>
    <scope>NUCLEOTIDE SEQUENCE</scope>
</reference>
<comment type="caution">
    <text evidence="1">The sequence shown here is derived from an EMBL/GenBank/DDBJ whole genome shotgun (WGS) entry which is preliminary data.</text>
</comment>
<dbReference type="Proteomes" id="UP000688137">
    <property type="component" value="Unassembled WGS sequence"/>
</dbReference>
<evidence type="ECO:0000313" key="2">
    <source>
        <dbReference type="Proteomes" id="UP000688137"/>
    </source>
</evidence>
<dbReference type="OMA" id="IVAYPFQ"/>
<evidence type="ECO:0000313" key="1">
    <source>
        <dbReference type="EMBL" id="CAD8057864.1"/>
    </source>
</evidence>
<sequence>MLFGLVTSKQNYFFDSQTNDHYNENTQDLTKYNNAKIIVAYPFQQNSIKQKIGQNLQIQFFNLSDVLKTRNQKLFNMNDKQQPKIQLEIDLDNQIVKTYFKTSEGVEIISNKEFERTFSPTNDIEDQYYLFLKKNVNHLPQFKDALNLNNIQSYTLENQQTIYSNICNNFICDLVISNLATSVIIISKEIQNFSSLNFVQDRPYFKQLFSDISIKIINEKCPLFDYI</sequence>
<dbReference type="AlphaFoldDB" id="A0A8S1L5C8"/>
<organism evidence="1 2">
    <name type="scientific">Paramecium primaurelia</name>
    <dbReference type="NCBI Taxonomy" id="5886"/>
    <lineage>
        <taxon>Eukaryota</taxon>
        <taxon>Sar</taxon>
        <taxon>Alveolata</taxon>
        <taxon>Ciliophora</taxon>
        <taxon>Intramacronucleata</taxon>
        <taxon>Oligohymenophorea</taxon>
        <taxon>Peniculida</taxon>
        <taxon>Parameciidae</taxon>
        <taxon>Paramecium</taxon>
    </lineage>
</organism>
<proteinExistence type="predicted"/>
<keyword evidence="2" id="KW-1185">Reference proteome</keyword>
<protein>
    <submittedName>
        <fullName evidence="1">Uncharacterized protein</fullName>
    </submittedName>
</protein>
<gene>
    <name evidence="1" type="ORF">PPRIM_AZ9-3.1.T0260258</name>
</gene>
<dbReference type="EMBL" id="CAJJDM010000025">
    <property type="protein sequence ID" value="CAD8057864.1"/>
    <property type="molecule type" value="Genomic_DNA"/>
</dbReference>
<name>A0A8S1L5C8_PARPR</name>
<accession>A0A8S1L5C8</accession>